<proteinExistence type="predicted"/>
<dbReference type="Gene3D" id="4.10.1110.10">
    <property type="entry name" value="AN1-like Zinc finger"/>
    <property type="match status" value="2"/>
</dbReference>
<dbReference type="InterPro" id="IPR000058">
    <property type="entry name" value="Znf_AN1"/>
</dbReference>
<gene>
    <name evidence="7" type="primary">LOC110980093</name>
</gene>
<dbReference type="PANTHER" id="PTHR14677:SF37">
    <property type="entry name" value="AN1-TYPE ZINC FINGER PROTEIN 1"/>
    <property type="match status" value="1"/>
</dbReference>
<dbReference type="AlphaFoldDB" id="A0A8B7YKR5"/>
<dbReference type="GO" id="GO:0008270">
    <property type="term" value="F:zinc ion binding"/>
    <property type="evidence" value="ECO:0007669"/>
    <property type="project" value="UniProtKB-KW"/>
</dbReference>
<organism evidence="6 7">
    <name type="scientific">Acanthaster planci</name>
    <name type="common">Crown-of-thorns starfish</name>
    <dbReference type="NCBI Taxonomy" id="133434"/>
    <lineage>
        <taxon>Eukaryota</taxon>
        <taxon>Metazoa</taxon>
        <taxon>Echinodermata</taxon>
        <taxon>Eleutherozoa</taxon>
        <taxon>Asterozoa</taxon>
        <taxon>Asteroidea</taxon>
        <taxon>Valvatacea</taxon>
        <taxon>Valvatida</taxon>
        <taxon>Acanthasteridae</taxon>
        <taxon>Acanthaster</taxon>
    </lineage>
</organism>
<evidence type="ECO:0000256" key="4">
    <source>
        <dbReference type="PROSITE-ProRule" id="PRU00449"/>
    </source>
</evidence>
<feature type="domain" description="AN1-type" evidence="5">
    <location>
        <begin position="58"/>
        <end position="106"/>
    </location>
</feature>
<dbReference type="InterPro" id="IPR035896">
    <property type="entry name" value="AN1-like_Znf"/>
</dbReference>
<dbReference type="PROSITE" id="PS51039">
    <property type="entry name" value="ZF_AN1"/>
    <property type="match status" value="2"/>
</dbReference>
<name>A0A8B7YKR5_ACAPL</name>
<evidence type="ECO:0000259" key="5">
    <source>
        <dbReference type="PROSITE" id="PS51039"/>
    </source>
</evidence>
<reference evidence="7" key="1">
    <citation type="submission" date="2025-08" db="UniProtKB">
        <authorList>
            <consortium name="RefSeq"/>
        </authorList>
    </citation>
    <scope>IDENTIFICATION</scope>
</reference>
<keyword evidence="6" id="KW-1185">Reference proteome</keyword>
<dbReference type="GO" id="GO:0035617">
    <property type="term" value="P:stress granule disassembly"/>
    <property type="evidence" value="ECO:0007669"/>
    <property type="project" value="TreeGrafter"/>
</dbReference>
<dbReference type="KEGG" id="aplc:110980093"/>
<sequence length="270" mass="30118">MAELDIGKHCSVKSCKQLDFLPFQCTGCSEIFCLEHRSFDAHCCSQANITQDHKDFGGPTSYECSFPGCEDRELIPVSCQHCGNNYCLSHRHQQDHECTKLVEALPRMAKTAELVEQIQESYKAKGATVSKRKIGAKSQQTAAKVALMKMKMNALGDKAIPQSERLYFKVALPREHDSDLKGQAIFFSSVWSVGRAIDKVASIVKLRNDNNVATAKKLRLFHPETGEILPVDMRLSSLLEGETPLYNGGCVILEYVKESCTVLEHIADYL</sequence>
<dbReference type="Pfam" id="PF25327">
    <property type="entry name" value="UBL_ZFAND1"/>
    <property type="match status" value="1"/>
</dbReference>
<dbReference type="SMART" id="SM00154">
    <property type="entry name" value="ZnF_AN1"/>
    <property type="match status" value="2"/>
</dbReference>
<dbReference type="CTD" id="79752"/>
<dbReference type="PANTHER" id="PTHR14677">
    <property type="entry name" value="ARSENITE INDUCUBLE RNA ASSOCIATED PROTEIN AIP-1-RELATED"/>
    <property type="match status" value="1"/>
</dbReference>
<protein>
    <submittedName>
        <fullName evidence="7">AN1-type zinc finger protein 1-like</fullName>
    </submittedName>
</protein>
<dbReference type="OMA" id="RQYCLKH"/>
<dbReference type="GO" id="GO:0010494">
    <property type="term" value="C:cytoplasmic stress granule"/>
    <property type="evidence" value="ECO:0007669"/>
    <property type="project" value="TreeGrafter"/>
</dbReference>
<dbReference type="Proteomes" id="UP000694845">
    <property type="component" value="Unplaced"/>
</dbReference>
<dbReference type="SUPFAM" id="SSF118310">
    <property type="entry name" value="AN1-like Zinc finger"/>
    <property type="match status" value="2"/>
</dbReference>
<evidence type="ECO:0000256" key="2">
    <source>
        <dbReference type="ARBA" id="ARBA00022771"/>
    </source>
</evidence>
<dbReference type="GeneID" id="110980093"/>
<accession>A0A8B7YKR5</accession>
<keyword evidence="2 4" id="KW-0863">Zinc-finger</keyword>
<dbReference type="OrthoDB" id="431929at2759"/>
<keyword evidence="3" id="KW-0862">Zinc</keyword>
<feature type="domain" description="AN1-type" evidence="5">
    <location>
        <begin position="4"/>
        <end position="52"/>
    </location>
</feature>
<evidence type="ECO:0000313" key="6">
    <source>
        <dbReference type="Proteomes" id="UP000694845"/>
    </source>
</evidence>
<evidence type="ECO:0000313" key="7">
    <source>
        <dbReference type="RefSeq" id="XP_022092121.1"/>
    </source>
</evidence>
<keyword evidence="1" id="KW-0479">Metal-binding</keyword>
<evidence type="ECO:0000256" key="1">
    <source>
        <dbReference type="ARBA" id="ARBA00022723"/>
    </source>
</evidence>
<dbReference type="Pfam" id="PF01428">
    <property type="entry name" value="zf-AN1"/>
    <property type="match status" value="2"/>
</dbReference>
<evidence type="ECO:0000256" key="3">
    <source>
        <dbReference type="ARBA" id="ARBA00022833"/>
    </source>
</evidence>
<dbReference type="InterPro" id="IPR057358">
    <property type="entry name" value="UBL_ZFAND1-like"/>
</dbReference>
<dbReference type="RefSeq" id="XP_022092121.1">
    <property type="nucleotide sequence ID" value="XM_022236429.1"/>
</dbReference>